<protein>
    <submittedName>
        <fullName evidence="3">Glycoside hydrolase family 1 protein</fullName>
    </submittedName>
</protein>
<name>A0A067PYV3_9AGAM</name>
<accession>A0A067PYV3</accession>
<dbReference type="InParanoid" id="A0A067PYV3"/>
<dbReference type="InterPro" id="IPR033132">
    <property type="entry name" value="GH_1_N_CS"/>
</dbReference>
<dbReference type="AlphaFoldDB" id="A0A067PYV3"/>
<reference evidence="4" key="1">
    <citation type="journal article" date="2014" name="Proc. Natl. Acad. Sci. U.S.A.">
        <title>Extensive sampling of basidiomycete genomes demonstrates inadequacy of the white-rot/brown-rot paradigm for wood decay fungi.</title>
        <authorList>
            <person name="Riley R."/>
            <person name="Salamov A.A."/>
            <person name="Brown D.W."/>
            <person name="Nagy L.G."/>
            <person name="Floudas D."/>
            <person name="Held B.W."/>
            <person name="Levasseur A."/>
            <person name="Lombard V."/>
            <person name="Morin E."/>
            <person name="Otillar R."/>
            <person name="Lindquist E.A."/>
            <person name="Sun H."/>
            <person name="LaButti K.M."/>
            <person name="Schmutz J."/>
            <person name="Jabbour D."/>
            <person name="Luo H."/>
            <person name="Baker S.E."/>
            <person name="Pisabarro A.G."/>
            <person name="Walton J.D."/>
            <person name="Blanchette R.A."/>
            <person name="Henrissat B."/>
            <person name="Martin F."/>
            <person name="Cullen D."/>
            <person name="Hibbett D.S."/>
            <person name="Grigoriev I.V."/>
        </authorList>
    </citation>
    <scope>NUCLEOTIDE SEQUENCE [LARGE SCALE GENOMIC DNA]</scope>
    <source>
        <strain evidence="4">MUCL 33604</strain>
    </source>
</reference>
<evidence type="ECO:0000256" key="2">
    <source>
        <dbReference type="SAM" id="SignalP"/>
    </source>
</evidence>
<keyword evidence="4" id="KW-1185">Reference proteome</keyword>
<dbReference type="Proteomes" id="UP000027265">
    <property type="component" value="Unassembled WGS sequence"/>
</dbReference>
<comment type="similarity">
    <text evidence="1">Belongs to the glycosyl hydrolase 1 family.</text>
</comment>
<evidence type="ECO:0000313" key="3">
    <source>
        <dbReference type="EMBL" id="KDQ55531.1"/>
    </source>
</evidence>
<dbReference type="EMBL" id="KL197725">
    <property type="protein sequence ID" value="KDQ55531.1"/>
    <property type="molecule type" value="Genomic_DNA"/>
</dbReference>
<dbReference type="PANTHER" id="PTHR10353:SF53">
    <property type="entry name" value="BETA-1,4-GLUCOSIDASE (EUROFUNG)"/>
    <property type="match status" value="1"/>
</dbReference>
<dbReference type="Gene3D" id="3.20.20.80">
    <property type="entry name" value="Glycosidases"/>
    <property type="match status" value="1"/>
</dbReference>
<dbReference type="InterPro" id="IPR017853">
    <property type="entry name" value="GH"/>
</dbReference>
<dbReference type="SUPFAM" id="SSF51445">
    <property type="entry name" value="(Trans)glycosidases"/>
    <property type="match status" value="1"/>
</dbReference>
<dbReference type="STRING" id="933084.A0A067PYV3"/>
<dbReference type="HOGENOM" id="CLU_001859_1_3_1"/>
<dbReference type="GO" id="GO:0008422">
    <property type="term" value="F:beta-glucosidase activity"/>
    <property type="evidence" value="ECO:0007669"/>
    <property type="project" value="TreeGrafter"/>
</dbReference>
<feature type="chain" id="PRO_5001647838" evidence="2">
    <location>
        <begin position="29"/>
        <end position="607"/>
    </location>
</feature>
<evidence type="ECO:0000313" key="4">
    <source>
        <dbReference type="Proteomes" id="UP000027265"/>
    </source>
</evidence>
<evidence type="ECO:0000256" key="1">
    <source>
        <dbReference type="RuleBase" id="RU003690"/>
    </source>
</evidence>
<sequence length="607" mass="67172">MPSMRRKCGLNHLRGALVLLLASTKALAQTTTSSATASTAASTTSIYISYSTGTATSETTPTSAPFPPVGSIPRDYSPSGLENIWSLVGTVTAPPFTTTPVPTASVILPSPPPPLYPTWYAPEPSAIFPNYKLPKGFKFGVATAAYQVEGAVKNEGKGPSVWDWASRQPDAIVDNSTADITDLHYFLYKEDAARMAALGVNAHSFSISWARIYPFGAADSPVNQAGLSHYSDVIDYHWSLGIEPVVTLFHWDTPLALVAYYGGFTSSQIVDDFVNYAKTVFQAYNGRVNTWYTFNEPRVYCSELGGYPFNTSFAPGINASTAPYQCYYNLLNAHAGAVKAFRAMGISGEIAFKNDDFVGQPWRANSTEDVEAVERHAAFQIGVFSNPVYTTGDWPEIVKETIPESYLPRFTEQQMQDLLGSADFFAIDSYRSMLIAAPPNGIASCMSNMSDPLWPACNSIEFYDSNAGWALGPSADPQEDSWLEATPQTLRYSLQQLHERWPTNKMYISEFGFAEPYEAERKDMFRITEDSTRTNYYMTYLGEALQSIYEDGIPLMGTFSWSIVDNAEWSSGFSTRFGIQYVNYTTLERTYKRSALALSEFFMAHLQ</sequence>
<gene>
    <name evidence="3" type="ORF">JAAARDRAFT_339085</name>
</gene>
<dbReference type="OrthoDB" id="65569at2759"/>
<dbReference type="PANTHER" id="PTHR10353">
    <property type="entry name" value="GLYCOSYL HYDROLASE"/>
    <property type="match status" value="1"/>
</dbReference>
<keyword evidence="3" id="KW-0378">Hydrolase</keyword>
<organism evidence="3 4">
    <name type="scientific">Jaapia argillacea MUCL 33604</name>
    <dbReference type="NCBI Taxonomy" id="933084"/>
    <lineage>
        <taxon>Eukaryota</taxon>
        <taxon>Fungi</taxon>
        <taxon>Dikarya</taxon>
        <taxon>Basidiomycota</taxon>
        <taxon>Agaricomycotina</taxon>
        <taxon>Agaricomycetes</taxon>
        <taxon>Agaricomycetidae</taxon>
        <taxon>Jaapiales</taxon>
        <taxon>Jaapiaceae</taxon>
        <taxon>Jaapia</taxon>
    </lineage>
</organism>
<feature type="signal peptide" evidence="2">
    <location>
        <begin position="1"/>
        <end position="28"/>
    </location>
</feature>
<keyword evidence="2" id="KW-0732">Signal</keyword>
<dbReference type="Pfam" id="PF00232">
    <property type="entry name" value="Glyco_hydro_1"/>
    <property type="match status" value="1"/>
</dbReference>
<dbReference type="PRINTS" id="PR00131">
    <property type="entry name" value="GLHYDRLASE1"/>
</dbReference>
<proteinExistence type="inferred from homology"/>
<dbReference type="GO" id="GO:0005975">
    <property type="term" value="P:carbohydrate metabolic process"/>
    <property type="evidence" value="ECO:0007669"/>
    <property type="project" value="InterPro"/>
</dbReference>
<dbReference type="PROSITE" id="PS00653">
    <property type="entry name" value="GLYCOSYL_HYDROL_F1_2"/>
    <property type="match status" value="1"/>
</dbReference>
<dbReference type="InterPro" id="IPR001360">
    <property type="entry name" value="Glyco_hydro_1"/>
</dbReference>